<name>A0A1F2PTR7_RHOER</name>
<evidence type="ECO:0000313" key="3">
    <source>
        <dbReference type="EMBL" id="MBH5147398.1"/>
    </source>
</evidence>
<dbReference type="AlphaFoldDB" id="A0A1F2PTR7"/>
<dbReference type="GeneID" id="57486523"/>
<dbReference type="Proteomes" id="UP001230933">
    <property type="component" value="Chromosome"/>
</dbReference>
<dbReference type="Proteomes" id="UP000627573">
    <property type="component" value="Unassembled WGS sequence"/>
</dbReference>
<accession>A0A1F2PTR7</accession>
<evidence type="ECO:0000256" key="1">
    <source>
        <dbReference type="SAM" id="MobiDB-lite"/>
    </source>
</evidence>
<dbReference type="Proteomes" id="UP000325576">
    <property type="component" value="Unassembled WGS sequence"/>
</dbReference>
<dbReference type="RefSeq" id="WP_019748896.1">
    <property type="nucleotide sequence ID" value="NZ_CP070870.1"/>
</dbReference>
<dbReference type="OMA" id="PGKCQQV"/>
<reference evidence="3 6" key="2">
    <citation type="submission" date="2020-12" db="EMBL/GenBank/DDBJ databases">
        <title>Draft genome sequence of furan degrading bacterial strain FUR100.</title>
        <authorList>
            <person name="Woiski C."/>
        </authorList>
    </citation>
    <scope>NUCLEOTIDE SEQUENCE [LARGE SCALE GENOMIC DNA]</scope>
    <source>
        <strain evidence="3 6">FUR100</strain>
    </source>
</reference>
<organism evidence="3 6">
    <name type="scientific">Rhodococcus erythropolis</name>
    <name type="common">Arthrobacter picolinophilus</name>
    <dbReference type="NCBI Taxonomy" id="1833"/>
    <lineage>
        <taxon>Bacteria</taxon>
        <taxon>Bacillati</taxon>
        <taxon>Actinomycetota</taxon>
        <taxon>Actinomycetes</taxon>
        <taxon>Mycobacteriales</taxon>
        <taxon>Nocardiaceae</taxon>
        <taxon>Rhodococcus</taxon>
        <taxon>Rhodococcus erythropolis group</taxon>
    </lineage>
</organism>
<evidence type="ECO:0000313" key="6">
    <source>
        <dbReference type="Proteomes" id="UP000627573"/>
    </source>
</evidence>
<evidence type="ECO:0000313" key="4">
    <source>
        <dbReference type="EMBL" id="WGV47339.1"/>
    </source>
</evidence>
<reference evidence="2 5" key="1">
    <citation type="journal article" date="2017" name="Poromechanics V (2013)">
        <title>Genomic Characterization of the Arsenic-Tolerant Actinobacterium, &lt;i&gt;Rhodococcus erythropolis&lt;/i&gt; S43.</title>
        <authorList>
            <person name="Retamal-Morales G."/>
            <person name="Mehnert M."/>
            <person name="Schwabe R."/>
            <person name="Tischler D."/>
            <person name="Schloemann M."/>
            <person name="Levican G.J."/>
        </authorList>
    </citation>
    <scope>NUCLEOTIDE SEQUENCE [LARGE SCALE GENOMIC DNA]</scope>
    <source>
        <strain evidence="2 5">S43</strain>
    </source>
</reference>
<feature type="region of interest" description="Disordered" evidence="1">
    <location>
        <begin position="97"/>
        <end position="117"/>
    </location>
</feature>
<evidence type="ECO:0000313" key="2">
    <source>
        <dbReference type="EMBL" id="KAB2583860.1"/>
    </source>
</evidence>
<evidence type="ECO:0000313" key="5">
    <source>
        <dbReference type="Proteomes" id="UP000325576"/>
    </source>
</evidence>
<sequence>MSEEHERLVAEFRALADTVLTRLEPVLQKAAAATADVAGDSASADTQPVFTGCSWCPVCALAALVRGEHHELLAFLAGHAAAFLALLREILDEFLGGPSGPDRGPDSGATTPGAERTRTAAFVPINVTVKD</sequence>
<dbReference type="EMBL" id="MRBO01000494">
    <property type="protein sequence ID" value="KAB2583860.1"/>
    <property type="molecule type" value="Genomic_DNA"/>
</dbReference>
<gene>
    <name evidence="2" type="ORF">BS297_18480</name>
    <name evidence="3" type="ORF">I3517_32835</name>
    <name evidence="4" type="ORF">QIE55_17365</name>
</gene>
<keyword evidence="6" id="KW-1185">Reference proteome</keyword>
<dbReference type="EMBL" id="CP124545">
    <property type="protein sequence ID" value="WGV47339.1"/>
    <property type="molecule type" value="Genomic_DNA"/>
</dbReference>
<protein>
    <submittedName>
        <fullName evidence="3">Uncharacterized protein</fullName>
    </submittedName>
</protein>
<reference evidence="4" key="3">
    <citation type="submission" date="2023-08" db="EMBL/GenBank/DDBJ databases">
        <title>Isolation and Characterization of Rhodococcus erythropolis MGMM8.</title>
        <authorList>
            <person name="Diabankana R.G.C."/>
            <person name="Afordoanyi D.M."/>
            <person name="Validov S.Z."/>
        </authorList>
    </citation>
    <scope>NUCLEOTIDE SEQUENCE</scope>
    <source>
        <strain evidence="4">MGMM8</strain>
    </source>
</reference>
<dbReference type="EMBL" id="JAECSB010000099">
    <property type="protein sequence ID" value="MBH5147398.1"/>
    <property type="molecule type" value="Genomic_DNA"/>
</dbReference>
<proteinExistence type="predicted"/>